<evidence type="ECO:0000256" key="10">
    <source>
        <dbReference type="SAM" id="Phobius"/>
    </source>
</evidence>
<dbReference type="Gene3D" id="2.60.120.430">
    <property type="entry name" value="Galactose-binding lectin"/>
    <property type="match status" value="2"/>
</dbReference>
<evidence type="ECO:0000313" key="14">
    <source>
        <dbReference type="Proteomes" id="UP000775213"/>
    </source>
</evidence>
<dbReference type="FunFam" id="2.60.120.430:FF:000005">
    <property type="entry name" value="Putative receptor-like protein kinase"/>
    <property type="match status" value="1"/>
</dbReference>
<reference evidence="13 14" key="1">
    <citation type="journal article" date="2021" name="Hortic Res">
        <title>Chromosome-scale assembly of the Dendrobium chrysotoxum genome enhances the understanding of orchid evolution.</title>
        <authorList>
            <person name="Zhang Y."/>
            <person name="Zhang G.Q."/>
            <person name="Zhang D."/>
            <person name="Liu X.D."/>
            <person name="Xu X.Y."/>
            <person name="Sun W.H."/>
            <person name="Yu X."/>
            <person name="Zhu X."/>
            <person name="Wang Z.W."/>
            <person name="Zhao X."/>
            <person name="Zhong W.Y."/>
            <person name="Chen H."/>
            <person name="Yin W.L."/>
            <person name="Huang T."/>
            <person name="Niu S.C."/>
            <person name="Liu Z.J."/>
        </authorList>
    </citation>
    <scope>NUCLEOTIDE SEQUENCE [LARGE SCALE GENOMIC DNA]</scope>
    <source>
        <strain evidence="13">Lindl</strain>
    </source>
</reference>
<dbReference type="Pfam" id="PF12819">
    <property type="entry name" value="Malectin_like"/>
    <property type="match status" value="1"/>
</dbReference>
<gene>
    <name evidence="13" type="ORF">IEQ34_008236</name>
</gene>
<evidence type="ECO:0000256" key="1">
    <source>
        <dbReference type="ARBA" id="ARBA00004479"/>
    </source>
</evidence>
<feature type="chain" id="PRO_5043720199" description="Malectin-like domain-containing protein" evidence="11">
    <location>
        <begin position="29"/>
        <end position="474"/>
    </location>
</feature>
<dbReference type="AlphaFoldDB" id="A0AAV7H7J2"/>
<evidence type="ECO:0000256" key="8">
    <source>
        <dbReference type="ARBA" id="ARBA00023136"/>
    </source>
</evidence>
<dbReference type="InterPro" id="IPR024788">
    <property type="entry name" value="Malectin-like_Carb-bd_dom"/>
</dbReference>
<name>A0AAV7H7J2_DENCH</name>
<dbReference type="InterPro" id="IPR045272">
    <property type="entry name" value="ANXUR1/2-like"/>
</dbReference>
<keyword evidence="2" id="KW-0808">Transferase</keyword>
<accession>A0AAV7H7J2</accession>
<evidence type="ECO:0000256" key="3">
    <source>
        <dbReference type="ARBA" id="ARBA00022692"/>
    </source>
</evidence>
<dbReference type="FunFam" id="2.60.120.430:FF:000001">
    <property type="entry name" value="Receptor-like protein kinase FERONIA"/>
    <property type="match status" value="1"/>
</dbReference>
<comment type="subcellular location">
    <subcellularLocation>
        <location evidence="1">Membrane</location>
        <topology evidence="1">Single-pass type I membrane protein</topology>
    </subcellularLocation>
</comment>
<dbReference type="PANTHER" id="PTHR34590">
    <property type="entry name" value="OS03G0124300 PROTEIN-RELATED"/>
    <property type="match status" value="1"/>
</dbReference>
<evidence type="ECO:0000256" key="2">
    <source>
        <dbReference type="ARBA" id="ARBA00022679"/>
    </source>
</evidence>
<feature type="transmembrane region" description="Helical" evidence="10">
    <location>
        <begin position="420"/>
        <end position="443"/>
    </location>
</feature>
<keyword evidence="3 10" id="KW-0812">Transmembrane</keyword>
<dbReference type="GO" id="GO:0016020">
    <property type="term" value="C:membrane"/>
    <property type="evidence" value="ECO:0007669"/>
    <property type="project" value="UniProtKB-SubCell"/>
</dbReference>
<keyword evidence="4 11" id="KW-0732">Signal</keyword>
<keyword evidence="8 10" id="KW-0472">Membrane</keyword>
<dbReference type="Proteomes" id="UP000775213">
    <property type="component" value="Unassembled WGS sequence"/>
</dbReference>
<keyword evidence="6" id="KW-0067">ATP-binding</keyword>
<protein>
    <recommendedName>
        <fullName evidence="12">Malectin-like domain-containing protein</fullName>
    </recommendedName>
</protein>
<keyword evidence="5" id="KW-0547">Nucleotide-binding</keyword>
<evidence type="ECO:0000256" key="5">
    <source>
        <dbReference type="ARBA" id="ARBA00022741"/>
    </source>
</evidence>
<keyword evidence="9" id="KW-0325">Glycoprotein</keyword>
<evidence type="ECO:0000256" key="4">
    <source>
        <dbReference type="ARBA" id="ARBA00022729"/>
    </source>
</evidence>
<dbReference type="EMBL" id="JAGFBR010000008">
    <property type="protein sequence ID" value="KAH0463654.1"/>
    <property type="molecule type" value="Genomic_DNA"/>
</dbReference>
<feature type="domain" description="Malectin-like" evidence="12">
    <location>
        <begin position="38"/>
        <end position="393"/>
    </location>
</feature>
<sequence>MADRPNPRHLQRNIIIIQLLALFFRSSALFSPPDNHLISCGSISPITLHDHRIFLPDATFLISSNPKISISADANAFLQSNSYASVYQSARIFTSPSSYEFQIRSKCIHIIRLHFYPFSTGSHNLASARFHVVASGFVLLSNFTASSDSPLKEFMLRVDGEKLVIFFVPVDSSSFAFVNAIEVISAPVDLVEDKERLVQTDQVMNFDGLSKQVMETLFRINVGGPKVTPFNDTLWRTWVPDNEFFDSDYVTKIVSFSGRIMYRRYGASREVAPDSVYNTARIIDVVNSSEVSSRMTWKFPVDHGYKYLIRMHFCDIASLALNELYFNVYINGYLAYENFDISSETGQVLASPYYVDFVADMGSSGILFVSVGPSGFVGHSRVDGLLNGLEIMKLNNTVGSLDGQLPFSLVLHSSRGGFSAAVRSLICWSAFVMLSVVGFMLILRWRAESRNHIAWTALPMDASGVKIAKGGQFA</sequence>
<keyword evidence="14" id="KW-1185">Reference proteome</keyword>
<evidence type="ECO:0000259" key="12">
    <source>
        <dbReference type="Pfam" id="PF12819"/>
    </source>
</evidence>
<comment type="caution">
    <text evidence="13">The sequence shown here is derived from an EMBL/GenBank/DDBJ whole genome shotgun (WGS) entry which is preliminary data.</text>
</comment>
<dbReference type="GO" id="GO:0005524">
    <property type="term" value="F:ATP binding"/>
    <property type="evidence" value="ECO:0007669"/>
    <property type="project" value="UniProtKB-KW"/>
</dbReference>
<evidence type="ECO:0000313" key="13">
    <source>
        <dbReference type="EMBL" id="KAH0463654.1"/>
    </source>
</evidence>
<evidence type="ECO:0000256" key="7">
    <source>
        <dbReference type="ARBA" id="ARBA00022989"/>
    </source>
</evidence>
<dbReference type="GO" id="GO:0004714">
    <property type="term" value="F:transmembrane receptor protein tyrosine kinase activity"/>
    <property type="evidence" value="ECO:0007669"/>
    <property type="project" value="InterPro"/>
</dbReference>
<proteinExistence type="predicted"/>
<evidence type="ECO:0000256" key="11">
    <source>
        <dbReference type="SAM" id="SignalP"/>
    </source>
</evidence>
<organism evidence="13 14">
    <name type="scientific">Dendrobium chrysotoxum</name>
    <name type="common">Orchid</name>
    <dbReference type="NCBI Taxonomy" id="161865"/>
    <lineage>
        <taxon>Eukaryota</taxon>
        <taxon>Viridiplantae</taxon>
        <taxon>Streptophyta</taxon>
        <taxon>Embryophyta</taxon>
        <taxon>Tracheophyta</taxon>
        <taxon>Spermatophyta</taxon>
        <taxon>Magnoliopsida</taxon>
        <taxon>Liliopsida</taxon>
        <taxon>Asparagales</taxon>
        <taxon>Orchidaceae</taxon>
        <taxon>Epidendroideae</taxon>
        <taxon>Malaxideae</taxon>
        <taxon>Dendrobiinae</taxon>
        <taxon>Dendrobium</taxon>
    </lineage>
</organism>
<feature type="signal peptide" evidence="11">
    <location>
        <begin position="1"/>
        <end position="28"/>
    </location>
</feature>
<evidence type="ECO:0000256" key="9">
    <source>
        <dbReference type="ARBA" id="ARBA00023180"/>
    </source>
</evidence>
<evidence type="ECO:0000256" key="6">
    <source>
        <dbReference type="ARBA" id="ARBA00022840"/>
    </source>
</evidence>
<keyword evidence="7 10" id="KW-1133">Transmembrane helix</keyword>
<dbReference type="PANTHER" id="PTHR34590:SF6">
    <property type="entry name" value="RECEPTOR-LIKE KINASE"/>
    <property type="match status" value="1"/>
</dbReference>